<keyword evidence="3" id="KW-1185">Reference proteome</keyword>
<evidence type="ECO:0000313" key="2">
    <source>
        <dbReference type="EMBL" id="KAJ8877546.1"/>
    </source>
</evidence>
<organism evidence="2 3">
    <name type="scientific">Dryococelus australis</name>
    <dbReference type="NCBI Taxonomy" id="614101"/>
    <lineage>
        <taxon>Eukaryota</taxon>
        <taxon>Metazoa</taxon>
        <taxon>Ecdysozoa</taxon>
        <taxon>Arthropoda</taxon>
        <taxon>Hexapoda</taxon>
        <taxon>Insecta</taxon>
        <taxon>Pterygota</taxon>
        <taxon>Neoptera</taxon>
        <taxon>Polyneoptera</taxon>
        <taxon>Phasmatodea</taxon>
        <taxon>Verophasmatodea</taxon>
        <taxon>Anareolatae</taxon>
        <taxon>Phasmatidae</taxon>
        <taxon>Eurycanthinae</taxon>
        <taxon>Dryococelus</taxon>
    </lineage>
</organism>
<feature type="region of interest" description="Disordered" evidence="1">
    <location>
        <begin position="71"/>
        <end position="98"/>
    </location>
</feature>
<accession>A0ABQ9GZS1</accession>
<protein>
    <submittedName>
        <fullName evidence="2">Uncharacterized protein</fullName>
    </submittedName>
</protein>
<comment type="caution">
    <text evidence="2">The sequence shown here is derived from an EMBL/GenBank/DDBJ whole genome shotgun (WGS) entry which is preliminary data.</text>
</comment>
<evidence type="ECO:0000313" key="3">
    <source>
        <dbReference type="Proteomes" id="UP001159363"/>
    </source>
</evidence>
<dbReference type="EMBL" id="JARBHB010000008">
    <property type="protein sequence ID" value="KAJ8877546.1"/>
    <property type="molecule type" value="Genomic_DNA"/>
</dbReference>
<reference evidence="2 3" key="1">
    <citation type="submission" date="2023-02" db="EMBL/GenBank/DDBJ databases">
        <title>LHISI_Scaffold_Assembly.</title>
        <authorList>
            <person name="Stuart O.P."/>
            <person name="Cleave R."/>
            <person name="Magrath M.J.L."/>
            <person name="Mikheyev A.S."/>
        </authorList>
    </citation>
    <scope>NUCLEOTIDE SEQUENCE [LARGE SCALE GENOMIC DNA]</scope>
    <source>
        <strain evidence="2">Daus_M_001</strain>
        <tissue evidence="2">Leg muscle</tissue>
    </source>
</reference>
<proteinExistence type="predicted"/>
<sequence>MEAESTDPCTRPYIKKTVQNKVRQQVSCNVGFKSGLKGRLKRHGDCRSRASETTAVLPGDAISWTLRPARRDETDGRPIKPPWTAQRGGTPESRTRRGMLRQTSCARAALPTVHGAAAGDPVLPATARIPRSPLRTSRGKAVPATIQVPDTSLKAKQLGRTPLYLFAIHRLLYYQKLGTRIKKSTAEEERLQVAVASVAIIGEDIRSSIVETKSYPSPSRMLDDINEEIPKTLLNFLQKVIIKK</sequence>
<dbReference type="Proteomes" id="UP001159363">
    <property type="component" value="Chromosome 7"/>
</dbReference>
<name>A0ABQ9GZS1_9NEOP</name>
<evidence type="ECO:0000256" key="1">
    <source>
        <dbReference type="SAM" id="MobiDB-lite"/>
    </source>
</evidence>
<gene>
    <name evidence="2" type="ORF">PR048_022001</name>
</gene>